<evidence type="ECO:0000259" key="1">
    <source>
        <dbReference type="PROSITE" id="PS50097"/>
    </source>
</evidence>
<name>A0A2J6RME4_HYAVF</name>
<dbReference type="SUPFAM" id="SSF54695">
    <property type="entry name" value="POZ domain"/>
    <property type="match status" value="1"/>
</dbReference>
<dbReference type="Gene3D" id="3.30.710.10">
    <property type="entry name" value="Potassium Channel Kv1.1, Chain A"/>
    <property type="match status" value="1"/>
</dbReference>
<dbReference type="CDD" id="cd18186">
    <property type="entry name" value="BTB_POZ_ZBTB_KLHL-like"/>
    <property type="match status" value="1"/>
</dbReference>
<proteinExistence type="predicted"/>
<dbReference type="PANTHER" id="PTHR47843:SF2">
    <property type="entry name" value="BTB DOMAIN-CONTAINING PROTEIN"/>
    <property type="match status" value="1"/>
</dbReference>
<protein>
    <recommendedName>
        <fullName evidence="1">BTB domain-containing protein</fullName>
    </recommendedName>
</protein>
<dbReference type="PROSITE" id="PS50097">
    <property type="entry name" value="BTB"/>
    <property type="match status" value="1"/>
</dbReference>
<feature type="domain" description="BTB" evidence="1">
    <location>
        <begin position="51"/>
        <end position="120"/>
    </location>
</feature>
<dbReference type="SMART" id="SM00225">
    <property type="entry name" value="BTB"/>
    <property type="match status" value="1"/>
</dbReference>
<dbReference type="InterPro" id="IPR000210">
    <property type="entry name" value="BTB/POZ_dom"/>
</dbReference>
<evidence type="ECO:0000313" key="2">
    <source>
        <dbReference type="EMBL" id="PMD39694.1"/>
    </source>
</evidence>
<dbReference type="AlphaFoldDB" id="A0A2J6RME4"/>
<sequence>MAAWRQRASNPLRFGDLEPVDMQLAVQDFSTLSIKKDDKKIKQPTFSAPSQMVTFVVGEEKETFLVHKEHAFKYSPVLEKAFNSKFKEGQTQSYEMEDTTPDAFRVFVQWLYSQKLTHLHHEEYDYQYCILEKSEGHYDICTKQTESYLKVWVLAEKLLIPRLQNEVMDILGFVNEECMTPFETSVRYIHKNTTDNSPLRRFVVNLSAWTAPSSEYKQYPHLYPHTFLLDLATVFSEAVPPRARANRKSRTEISDYHVEEH</sequence>
<dbReference type="Pfam" id="PF00651">
    <property type="entry name" value="BTB"/>
    <property type="match status" value="1"/>
</dbReference>
<reference evidence="2 3" key="1">
    <citation type="submission" date="2016-04" db="EMBL/GenBank/DDBJ databases">
        <title>A degradative enzymes factory behind the ericoid mycorrhizal symbiosis.</title>
        <authorList>
            <consortium name="DOE Joint Genome Institute"/>
            <person name="Martino E."/>
            <person name="Morin E."/>
            <person name="Grelet G."/>
            <person name="Kuo A."/>
            <person name="Kohler A."/>
            <person name="Daghino S."/>
            <person name="Barry K."/>
            <person name="Choi C."/>
            <person name="Cichocki N."/>
            <person name="Clum A."/>
            <person name="Copeland A."/>
            <person name="Hainaut M."/>
            <person name="Haridas S."/>
            <person name="Labutti K."/>
            <person name="Lindquist E."/>
            <person name="Lipzen A."/>
            <person name="Khouja H.-R."/>
            <person name="Murat C."/>
            <person name="Ohm R."/>
            <person name="Olson A."/>
            <person name="Spatafora J."/>
            <person name="Veneault-Fourrey C."/>
            <person name="Henrissat B."/>
            <person name="Grigoriev I."/>
            <person name="Martin F."/>
            <person name="Perotto S."/>
        </authorList>
    </citation>
    <scope>NUCLEOTIDE SEQUENCE [LARGE SCALE GENOMIC DNA]</scope>
    <source>
        <strain evidence="2 3">F</strain>
    </source>
</reference>
<keyword evidence="3" id="KW-1185">Reference proteome</keyword>
<evidence type="ECO:0000313" key="3">
    <source>
        <dbReference type="Proteomes" id="UP000235786"/>
    </source>
</evidence>
<dbReference type="InterPro" id="IPR011333">
    <property type="entry name" value="SKP1/BTB/POZ_sf"/>
</dbReference>
<organism evidence="2 3">
    <name type="scientific">Hyaloscypha variabilis (strain UAMH 11265 / GT02V1 / F)</name>
    <name type="common">Meliniomyces variabilis</name>
    <dbReference type="NCBI Taxonomy" id="1149755"/>
    <lineage>
        <taxon>Eukaryota</taxon>
        <taxon>Fungi</taxon>
        <taxon>Dikarya</taxon>
        <taxon>Ascomycota</taxon>
        <taxon>Pezizomycotina</taxon>
        <taxon>Leotiomycetes</taxon>
        <taxon>Helotiales</taxon>
        <taxon>Hyaloscyphaceae</taxon>
        <taxon>Hyaloscypha</taxon>
        <taxon>Hyaloscypha variabilis</taxon>
    </lineage>
</organism>
<accession>A0A2J6RME4</accession>
<dbReference type="Proteomes" id="UP000235786">
    <property type="component" value="Unassembled WGS sequence"/>
</dbReference>
<dbReference type="OrthoDB" id="194443at2759"/>
<dbReference type="PANTHER" id="PTHR47843">
    <property type="entry name" value="BTB DOMAIN-CONTAINING PROTEIN-RELATED"/>
    <property type="match status" value="1"/>
</dbReference>
<dbReference type="EMBL" id="KZ613946">
    <property type="protein sequence ID" value="PMD39694.1"/>
    <property type="molecule type" value="Genomic_DNA"/>
</dbReference>
<gene>
    <name evidence="2" type="ORF">L207DRAFT_583553</name>
</gene>